<proteinExistence type="predicted"/>
<evidence type="ECO:0000256" key="2">
    <source>
        <dbReference type="ARBA" id="ARBA00022448"/>
    </source>
</evidence>
<evidence type="ECO:0000259" key="7">
    <source>
        <dbReference type="PROSITE" id="PS50850"/>
    </source>
</evidence>
<dbReference type="PANTHER" id="PTHR23511">
    <property type="entry name" value="SYNAPTIC VESICLE GLYCOPROTEIN 2"/>
    <property type="match status" value="1"/>
</dbReference>
<keyword evidence="3 6" id="KW-0812">Transmembrane</keyword>
<keyword evidence="9" id="KW-1185">Reference proteome</keyword>
<dbReference type="InterPro" id="IPR020846">
    <property type="entry name" value="MFS_dom"/>
</dbReference>
<dbReference type="GO" id="GO:0022857">
    <property type="term" value="F:transmembrane transporter activity"/>
    <property type="evidence" value="ECO:0007669"/>
    <property type="project" value="InterPro"/>
</dbReference>
<dbReference type="SUPFAM" id="SSF103473">
    <property type="entry name" value="MFS general substrate transporter"/>
    <property type="match status" value="1"/>
</dbReference>
<feature type="transmembrane region" description="Helical" evidence="6">
    <location>
        <begin position="94"/>
        <end position="111"/>
    </location>
</feature>
<dbReference type="PROSITE" id="PS50850">
    <property type="entry name" value="MFS"/>
    <property type="match status" value="1"/>
</dbReference>
<evidence type="ECO:0000313" key="9">
    <source>
        <dbReference type="Proteomes" id="UP000013827"/>
    </source>
</evidence>
<evidence type="ECO:0000313" key="8">
    <source>
        <dbReference type="EnsemblProtists" id="EOD19459"/>
    </source>
</evidence>
<keyword evidence="4 6" id="KW-1133">Transmembrane helix</keyword>
<dbReference type="HOGENOM" id="CLU_1211704_0_0_1"/>
<evidence type="ECO:0000256" key="5">
    <source>
        <dbReference type="ARBA" id="ARBA00023136"/>
    </source>
</evidence>
<dbReference type="RefSeq" id="XP_005771888.1">
    <property type="nucleotide sequence ID" value="XM_005771831.1"/>
</dbReference>
<reference evidence="8" key="2">
    <citation type="submission" date="2024-10" db="UniProtKB">
        <authorList>
            <consortium name="EnsemblProtists"/>
        </authorList>
    </citation>
    <scope>IDENTIFICATION</scope>
</reference>
<name>A0A0D3J7H4_EMIH1</name>
<dbReference type="KEGG" id="ehx:EMIHUDRAFT_208998"/>
<organism evidence="8 9">
    <name type="scientific">Emiliania huxleyi (strain CCMP1516)</name>
    <dbReference type="NCBI Taxonomy" id="280463"/>
    <lineage>
        <taxon>Eukaryota</taxon>
        <taxon>Haptista</taxon>
        <taxon>Haptophyta</taxon>
        <taxon>Prymnesiophyceae</taxon>
        <taxon>Isochrysidales</taxon>
        <taxon>Noelaerhabdaceae</taxon>
        <taxon>Emiliania</taxon>
    </lineage>
</organism>
<comment type="subcellular location">
    <subcellularLocation>
        <location evidence="1">Membrane</location>
        <topology evidence="1">Multi-pass membrane protein</topology>
    </subcellularLocation>
</comment>
<dbReference type="AlphaFoldDB" id="A0A0D3J7H4"/>
<keyword evidence="5 6" id="KW-0472">Membrane</keyword>
<dbReference type="eggNOG" id="KOG0253">
    <property type="taxonomic scope" value="Eukaryota"/>
</dbReference>
<dbReference type="Pfam" id="PF00083">
    <property type="entry name" value="Sugar_tr"/>
    <property type="match status" value="1"/>
</dbReference>
<dbReference type="PROSITE" id="PS00217">
    <property type="entry name" value="SUGAR_TRANSPORT_2"/>
    <property type="match status" value="1"/>
</dbReference>
<feature type="transmembrane region" description="Helical" evidence="6">
    <location>
        <begin position="12"/>
        <end position="32"/>
    </location>
</feature>
<feature type="domain" description="Major facilitator superfamily (MFS) profile" evidence="7">
    <location>
        <begin position="22"/>
        <end position="229"/>
    </location>
</feature>
<feature type="transmembrane region" description="Helical" evidence="6">
    <location>
        <begin position="117"/>
        <end position="142"/>
    </location>
</feature>
<dbReference type="Proteomes" id="UP000013827">
    <property type="component" value="Unassembled WGS sequence"/>
</dbReference>
<dbReference type="EnsemblProtists" id="EOD19459">
    <property type="protein sequence ID" value="EOD19459"/>
    <property type="gene ID" value="EMIHUDRAFT_208998"/>
</dbReference>
<feature type="transmembrane region" description="Helical" evidence="6">
    <location>
        <begin position="67"/>
        <end position="87"/>
    </location>
</feature>
<dbReference type="PANTHER" id="PTHR23511:SF5">
    <property type="entry name" value="MAJOR FACILITATOR-TYPE TRANSPORTER HXNZ-RELATED"/>
    <property type="match status" value="1"/>
</dbReference>
<evidence type="ECO:0000256" key="6">
    <source>
        <dbReference type="SAM" id="Phobius"/>
    </source>
</evidence>
<evidence type="ECO:0000256" key="4">
    <source>
        <dbReference type="ARBA" id="ARBA00022989"/>
    </source>
</evidence>
<dbReference type="STRING" id="2903.R1EF26"/>
<dbReference type="GO" id="GO:0016020">
    <property type="term" value="C:membrane"/>
    <property type="evidence" value="ECO:0007669"/>
    <property type="project" value="UniProtKB-SubCell"/>
</dbReference>
<dbReference type="PaxDb" id="2903-EOD19459"/>
<protein>
    <recommendedName>
        <fullName evidence="7">Major facilitator superfamily (MFS) profile domain-containing protein</fullName>
    </recommendedName>
</protein>
<dbReference type="InterPro" id="IPR005829">
    <property type="entry name" value="Sugar_transporter_CS"/>
</dbReference>
<dbReference type="InterPro" id="IPR036259">
    <property type="entry name" value="MFS_trans_sf"/>
</dbReference>
<dbReference type="GeneID" id="17265161"/>
<dbReference type="Gene3D" id="1.20.1250.20">
    <property type="entry name" value="MFS general substrate transporter like domains"/>
    <property type="match status" value="1"/>
</dbReference>
<feature type="transmembrane region" description="Helical" evidence="6">
    <location>
        <begin position="154"/>
        <end position="176"/>
    </location>
</feature>
<keyword evidence="2" id="KW-0813">Transport</keyword>
<evidence type="ECO:0000256" key="1">
    <source>
        <dbReference type="ARBA" id="ARBA00004141"/>
    </source>
</evidence>
<sequence length="229" mass="24126">MKLMTVDDALEELGVGCFTVQLIMVCGLGWLADTAWITAVISATVPVQYEFPGLWELGSISINPADYLLPLLFACQGVGGVIFGPVADSFGRRLAFMLTLLVSGSGGVIGACAPNMLILVLGVAVAGVGVGGNMPVDGALAVELCPRSARGRLMTLLTIFWSIGGVVMYLVAWAAIPNNTCDPPDQSPSTKLGVQWAPLVEFCDPADNRGWRYCLGNRASPVLSPHEPF</sequence>
<dbReference type="InterPro" id="IPR005828">
    <property type="entry name" value="MFS_sugar_transport-like"/>
</dbReference>
<reference evidence="9" key="1">
    <citation type="journal article" date="2013" name="Nature">
        <title>Pan genome of the phytoplankton Emiliania underpins its global distribution.</title>
        <authorList>
            <person name="Read B.A."/>
            <person name="Kegel J."/>
            <person name="Klute M.J."/>
            <person name="Kuo A."/>
            <person name="Lefebvre S.C."/>
            <person name="Maumus F."/>
            <person name="Mayer C."/>
            <person name="Miller J."/>
            <person name="Monier A."/>
            <person name="Salamov A."/>
            <person name="Young J."/>
            <person name="Aguilar M."/>
            <person name="Claverie J.M."/>
            <person name="Frickenhaus S."/>
            <person name="Gonzalez K."/>
            <person name="Herman E.K."/>
            <person name="Lin Y.C."/>
            <person name="Napier J."/>
            <person name="Ogata H."/>
            <person name="Sarno A.F."/>
            <person name="Shmutz J."/>
            <person name="Schroeder D."/>
            <person name="de Vargas C."/>
            <person name="Verret F."/>
            <person name="von Dassow P."/>
            <person name="Valentin K."/>
            <person name="Van de Peer Y."/>
            <person name="Wheeler G."/>
            <person name="Dacks J.B."/>
            <person name="Delwiche C.F."/>
            <person name="Dyhrman S.T."/>
            <person name="Glockner G."/>
            <person name="John U."/>
            <person name="Richards T."/>
            <person name="Worden A.Z."/>
            <person name="Zhang X."/>
            <person name="Grigoriev I.V."/>
            <person name="Allen A.E."/>
            <person name="Bidle K."/>
            <person name="Borodovsky M."/>
            <person name="Bowler C."/>
            <person name="Brownlee C."/>
            <person name="Cock J.M."/>
            <person name="Elias M."/>
            <person name="Gladyshev V.N."/>
            <person name="Groth M."/>
            <person name="Guda C."/>
            <person name="Hadaegh A."/>
            <person name="Iglesias-Rodriguez M.D."/>
            <person name="Jenkins J."/>
            <person name="Jones B.M."/>
            <person name="Lawson T."/>
            <person name="Leese F."/>
            <person name="Lindquist E."/>
            <person name="Lobanov A."/>
            <person name="Lomsadze A."/>
            <person name="Malik S.B."/>
            <person name="Marsh M.E."/>
            <person name="Mackinder L."/>
            <person name="Mock T."/>
            <person name="Mueller-Roeber B."/>
            <person name="Pagarete A."/>
            <person name="Parker M."/>
            <person name="Probert I."/>
            <person name="Quesneville H."/>
            <person name="Raines C."/>
            <person name="Rensing S.A."/>
            <person name="Riano-Pachon D.M."/>
            <person name="Richier S."/>
            <person name="Rokitta S."/>
            <person name="Shiraiwa Y."/>
            <person name="Soanes D.M."/>
            <person name="van der Giezen M."/>
            <person name="Wahlund T.M."/>
            <person name="Williams B."/>
            <person name="Wilson W."/>
            <person name="Wolfe G."/>
            <person name="Wurch L.L."/>
        </authorList>
    </citation>
    <scope>NUCLEOTIDE SEQUENCE</scope>
</reference>
<accession>A0A0D3J7H4</accession>
<evidence type="ECO:0000256" key="3">
    <source>
        <dbReference type="ARBA" id="ARBA00022692"/>
    </source>
</evidence>